<dbReference type="PROSITE" id="PS00107">
    <property type="entry name" value="PROTEIN_KINASE_ATP"/>
    <property type="match status" value="1"/>
</dbReference>
<evidence type="ECO:0000256" key="7">
    <source>
        <dbReference type="ARBA" id="ARBA00022989"/>
    </source>
</evidence>
<dbReference type="GO" id="GO:0004672">
    <property type="term" value="F:protein kinase activity"/>
    <property type="evidence" value="ECO:0007669"/>
    <property type="project" value="InterPro"/>
</dbReference>
<dbReference type="InterPro" id="IPR009311">
    <property type="entry name" value="IFI6/IFI27-like"/>
</dbReference>
<evidence type="ECO:0000313" key="13">
    <source>
        <dbReference type="EnsemblMetazoa" id="Aqu2.1.33130_001"/>
    </source>
</evidence>
<evidence type="ECO:0000256" key="4">
    <source>
        <dbReference type="ARBA" id="ARBA00022692"/>
    </source>
</evidence>
<evidence type="ECO:0000256" key="2">
    <source>
        <dbReference type="ARBA" id="ARBA00007262"/>
    </source>
</evidence>
<dbReference type="SUPFAM" id="SSF56112">
    <property type="entry name" value="Protein kinase-like (PK-like)"/>
    <property type="match status" value="1"/>
</dbReference>
<feature type="compositionally biased region" description="Gly residues" evidence="11">
    <location>
        <begin position="292"/>
        <end position="303"/>
    </location>
</feature>
<dbReference type="Pfam" id="PF06140">
    <property type="entry name" value="Ifi-6-16"/>
    <property type="match status" value="1"/>
</dbReference>
<dbReference type="eggNOG" id="KOG0192">
    <property type="taxonomic scope" value="Eukaryota"/>
</dbReference>
<dbReference type="InterPro" id="IPR038213">
    <property type="entry name" value="IFI6/IFI27-like_sf"/>
</dbReference>
<proteinExistence type="inferred from homology"/>
<keyword evidence="5 9" id="KW-0547">Nucleotide-binding</keyword>
<keyword evidence="4" id="KW-0812">Transmembrane</keyword>
<dbReference type="Gene3D" id="1.10.510.10">
    <property type="entry name" value="Transferase(Phosphotransferase) domain 1"/>
    <property type="match status" value="1"/>
</dbReference>
<dbReference type="Gene3D" id="3.30.200.20">
    <property type="entry name" value="Phosphorylase Kinase, domain 1"/>
    <property type="match status" value="1"/>
</dbReference>
<evidence type="ECO:0000256" key="3">
    <source>
        <dbReference type="ARBA" id="ARBA00008535"/>
    </source>
</evidence>
<evidence type="ECO:0000256" key="6">
    <source>
        <dbReference type="ARBA" id="ARBA00022840"/>
    </source>
</evidence>
<dbReference type="AlphaFoldDB" id="A0A1X7UYT8"/>
<keyword evidence="7" id="KW-1133">Transmembrane helix</keyword>
<dbReference type="InterPro" id="IPR011009">
    <property type="entry name" value="Kinase-like_dom_sf"/>
</dbReference>
<dbReference type="Gene3D" id="6.10.110.10">
    <property type="match status" value="1"/>
</dbReference>
<reference evidence="13" key="1">
    <citation type="submission" date="2017-05" db="UniProtKB">
        <authorList>
            <consortium name="EnsemblMetazoa"/>
        </authorList>
    </citation>
    <scope>IDENTIFICATION</scope>
</reference>
<dbReference type="SUPFAM" id="SSF52540">
    <property type="entry name" value="P-loop containing nucleoside triphosphate hydrolases"/>
    <property type="match status" value="1"/>
</dbReference>
<dbReference type="PROSITE" id="PS50011">
    <property type="entry name" value="PROTEIN_KINASE_DOM"/>
    <property type="match status" value="1"/>
</dbReference>
<dbReference type="Gene3D" id="3.40.50.300">
    <property type="entry name" value="P-loop containing nucleotide triphosphate hydrolases"/>
    <property type="match status" value="1"/>
</dbReference>
<dbReference type="STRING" id="400682.A0A1X7UYT8"/>
<dbReference type="GO" id="GO:0005524">
    <property type="term" value="F:ATP binding"/>
    <property type="evidence" value="ECO:0007669"/>
    <property type="project" value="UniProtKB-UniRule"/>
</dbReference>
<accession>A0A1X7UYT8</accession>
<dbReference type="EnsemblMetazoa" id="Aqu2.1.33130_001">
    <property type="protein sequence ID" value="Aqu2.1.33130_001"/>
    <property type="gene ID" value="Aqu2.1.33130"/>
</dbReference>
<evidence type="ECO:0000256" key="1">
    <source>
        <dbReference type="ARBA" id="ARBA00004141"/>
    </source>
</evidence>
<evidence type="ECO:0000259" key="12">
    <source>
        <dbReference type="PROSITE" id="PS50011"/>
    </source>
</evidence>
<dbReference type="Pfam" id="PF00069">
    <property type="entry name" value="Pkinase"/>
    <property type="match status" value="1"/>
</dbReference>
<dbReference type="InterPro" id="IPR017441">
    <property type="entry name" value="Protein_kinase_ATP_BS"/>
</dbReference>
<keyword evidence="6 9" id="KW-0067">ATP-binding</keyword>
<dbReference type="InterPro" id="IPR006703">
    <property type="entry name" value="G_AIG1"/>
</dbReference>
<evidence type="ECO:0000256" key="10">
    <source>
        <dbReference type="SAM" id="Coils"/>
    </source>
</evidence>
<dbReference type="GO" id="GO:0005525">
    <property type="term" value="F:GTP binding"/>
    <property type="evidence" value="ECO:0007669"/>
    <property type="project" value="InterPro"/>
</dbReference>
<organism evidence="13">
    <name type="scientific">Amphimedon queenslandica</name>
    <name type="common">Sponge</name>
    <dbReference type="NCBI Taxonomy" id="400682"/>
    <lineage>
        <taxon>Eukaryota</taxon>
        <taxon>Metazoa</taxon>
        <taxon>Porifera</taxon>
        <taxon>Demospongiae</taxon>
        <taxon>Heteroscleromorpha</taxon>
        <taxon>Haplosclerida</taxon>
        <taxon>Niphatidae</taxon>
        <taxon>Amphimedon</taxon>
    </lineage>
</organism>
<feature type="coiled-coil region" evidence="10">
    <location>
        <begin position="366"/>
        <end position="510"/>
    </location>
</feature>
<protein>
    <recommendedName>
        <fullName evidence="12">Protein kinase domain-containing protein</fullName>
    </recommendedName>
</protein>
<dbReference type="InterPro" id="IPR051681">
    <property type="entry name" value="Ser/Thr_Kinases-Pseudokinases"/>
</dbReference>
<feature type="binding site" evidence="9">
    <location>
        <position position="546"/>
    </location>
    <ligand>
        <name>ATP</name>
        <dbReference type="ChEBI" id="CHEBI:30616"/>
    </ligand>
</feature>
<comment type="similarity">
    <text evidence="2">Belongs to the IFI6/IFI27 family.</text>
</comment>
<evidence type="ECO:0000256" key="11">
    <source>
        <dbReference type="SAM" id="MobiDB-lite"/>
    </source>
</evidence>
<evidence type="ECO:0000256" key="9">
    <source>
        <dbReference type="PROSITE-ProRule" id="PRU10141"/>
    </source>
</evidence>
<dbReference type="GO" id="GO:0097527">
    <property type="term" value="P:necroptotic signaling pathway"/>
    <property type="evidence" value="ECO:0007669"/>
    <property type="project" value="TreeGrafter"/>
</dbReference>
<dbReference type="InterPro" id="IPR000719">
    <property type="entry name" value="Prot_kinase_dom"/>
</dbReference>
<dbReference type="InterPro" id="IPR027417">
    <property type="entry name" value="P-loop_NTPase"/>
</dbReference>
<dbReference type="PANTHER" id="PTHR44329:SF298">
    <property type="entry name" value="MIXED LINEAGE KINASE DOMAIN-LIKE PROTEIN"/>
    <property type="match status" value="1"/>
</dbReference>
<name>A0A1X7UYT8_AMPQE</name>
<dbReference type="OrthoDB" id="8954335at2759"/>
<feature type="domain" description="Protein kinase" evidence="12">
    <location>
        <begin position="519"/>
        <end position="789"/>
    </location>
</feature>
<sequence>MGLANSIQQTVSSNIITPTELKIVVVGEAGQGKSTLINRLLGKEVANEGDQFDAGTAEIKYYNLDQNGISVKIWDMPGFGFSSEEEDEKMVEQLRRSDCFPHDLALFCFKMDDTRFPKRIHTDTVKIFTQIFGKKFWKHTVFILTFANAVLRLCPEDEEVEYFFSNRVETLQNKIHAMLRKTVDGLSDDEVKKIRAIPVGSYKKGGYDPDNPWRLPDREDWFVWFWIECTEHMRQASLRALLQANRHQINIPVVSEVAPAFGEDPPLHKEAYERSIHPPNGMSLEKIDDGVQDGGGGGGGGGGFEEKYKDTDSEESLSAPLQPERGTEVTMIEPLRPEGKTKTAMIELFEKLQLKEQQCAIYKLDFEAERNDRLRLHQQCEELNQELRKAKERIIELEQEKADKIKEIKKEMQTLTTQVNAYNREIDRQKGLVTQSQEKHKAEVARMRQQLDQEHAKQEKEIEGMRKANKVLMERDSALKQSQLALEEELHQAKEENTSLRIEISKLQSSWKVNHKDVTLSKEELGRGGWGVVWVGQFRGHSVAVKELHEAIRSSLYLENLHREINTMSQLRHPNLLQFIGAVLDHPSGNPMIITEVMDTSLRKAYERKELTPDPGCRPVILYIMRDVAVGLNYLHCLPDPIIHRDVSSANVLLESKGDKKWKTKISDFGSAKAANKAVTRLPGAEPYTAPEALAQHIMSTDPNKEQTTKMDVFSYGVLLCEIITCHFPDRYVFRDMLHQVQSISSRPIGTSDTQGSLLYSLIVWCFQAVNSYDEASLTVGQCYKDQTMCPSHCRKYNDNDNMSSGYSILKVTIGGAVVLVAAPHVLSLAGFTTAGIAAGGIAASLMGFFAPTVAGGLVATLQSLATAGIPLSLKAWLFSAGTLPPAFMKWFDSDESDDYKNLCCCKHCPF</sequence>
<comment type="subcellular location">
    <subcellularLocation>
        <location evidence="1">Membrane</location>
        <topology evidence="1">Multi-pass membrane protein</topology>
    </subcellularLocation>
</comment>
<dbReference type="PANTHER" id="PTHR44329">
    <property type="entry name" value="SERINE/THREONINE-PROTEIN KINASE TNNI3K-RELATED"/>
    <property type="match status" value="1"/>
</dbReference>
<comment type="similarity">
    <text evidence="3">Belongs to the TRAFAC class TrmE-Era-EngA-EngB-Septin-like GTPase superfamily. AIG1/Toc34/Toc159-like paraseptin GTPase family. IAN subfamily.</text>
</comment>
<dbReference type="GO" id="GO:0016020">
    <property type="term" value="C:membrane"/>
    <property type="evidence" value="ECO:0007669"/>
    <property type="project" value="UniProtKB-SubCell"/>
</dbReference>
<feature type="region of interest" description="Disordered" evidence="11">
    <location>
        <begin position="289"/>
        <end position="324"/>
    </location>
</feature>
<dbReference type="Gene3D" id="1.20.5.990">
    <property type="entry name" value="Nemo cc2-lz domain - 1d5 darpin complex"/>
    <property type="match status" value="1"/>
</dbReference>
<dbReference type="InterPro" id="IPR008266">
    <property type="entry name" value="Tyr_kinase_AS"/>
</dbReference>
<evidence type="ECO:0000256" key="8">
    <source>
        <dbReference type="ARBA" id="ARBA00023136"/>
    </source>
</evidence>
<dbReference type="PROSITE" id="PS00109">
    <property type="entry name" value="PROTEIN_KINASE_TYR"/>
    <property type="match status" value="1"/>
</dbReference>
<dbReference type="Pfam" id="PF04548">
    <property type="entry name" value="AIG1"/>
    <property type="match status" value="1"/>
</dbReference>
<keyword evidence="8" id="KW-0472">Membrane</keyword>
<dbReference type="InParanoid" id="A0A1X7UYT8"/>
<evidence type="ECO:0000256" key="5">
    <source>
        <dbReference type="ARBA" id="ARBA00022741"/>
    </source>
</evidence>
<keyword evidence="10" id="KW-0175">Coiled coil</keyword>